<dbReference type="SUPFAM" id="SSF141868">
    <property type="entry name" value="EAL domain-like"/>
    <property type="match status" value="1"/>
</dbReference>
<proteinExistence type="predicted"/>
<dbReference type="PANTHER" id="PTHR33121:SF70">
    <property type="entry name" value="SIGNALING PROTEIN YKOW"/>
    <property type="match status" value="1"/>
</dbReference>
<dbReference type="AlphaFoldDB" id="A0A5E7SFU4"/>
<evidence type="ECO:0000313" key="2">
    <source>
        <dbReference type="EMBL" id="VVP84865.1"/>
    </source>
</evidence>
<evidence type="ECO:0000313" key="3">
    <source>
        <dbReference type="Proteomes" id="UP000326452"/>
    </source>
</evidence>
<dbReference type="InterPro" id="IPR035919">
    <property type="entry name" value="EAL_sf"/>
</dbReference>
<dbReference type="Gene3D" id="3.20.20.450">
    <property type="entry name" value="EAL domain"/>
    <property type="match status" value="1"/>
</dbReference>
<evidence type="ECO:0000259" key="1">
    <source>
        <dbReference type="PROSITE" id="PS50883"/>
    </source>
</evidence>
<keyword evidence="2" id="KW-0378">Hydrolase</keyword>
<dbReference type="InterPro" id="IPR050706">
    <property type="entry name" value="Cyclic-di-GMP_PDE-like"/>
</dbReference>
<dbReference type="EMBL" id="CABVJC010000002">
    <property type="protein sequence ID" value="VVP84865.1"/>
    <property type="molecule type" value="Genomic_DNA"/>
</dbReference>
<dbReference type="InterPro" id="IPR001633">
    <property type="entry name" value="EAL_dom"/>
</dbReference>
<dbReference type="PROSITE" id="PS50883">
    <property type="entry name" value="EAL"/>
    <property type="match status" value="1"/>
</dbReference>
<dbReference type="RefSeq" id="WP_263596718.1">
    <property type="nucleotide sequence ID" value="NZ_CABVJC010000002.1"/>
</dbReference>
<organism evidence="2 3">
    <name type="scientific">Pseudomonas fluorescens</name>
    <dbReference type="NCBI Taxonomy" id="294"/>
    <lineage>
        <taxon>Bacteria</taxon>
        <taxon>Pseudomonadati</taxon>
        <taxon>Pseudomonadota</taxon>
        <taxon>Gammaproteobacteria</taxon>
        <taxon>Pseudomonadales</taxon>
        <taxon>Pseudomonadaceae</taxon>
        <taxon>Pseudomonas</taxon>
    </lineage>
</organism>
<dbReference type="GO" id="GO:0071111">
    <property type="term" value="F:cyclic-guanylate-specific phosphodiesterase activity"/>
    <property type="evidence" value="ECO:0007669"/>
    <property type="project" value="UniProtKB-EC"/>
</dbReference>
<dbReference type="Pfam" id="PF00563">
    <property type="entry name" value="EAL"/>
    <property type="match status" value="1"/>
</dbReference>
<dbReference type="EC" id="3.1.4.52" evidence="2"/>
<dbReference type="Proteomes" id="UP000326452">
    <property type="component" value="Unassembled WGS sequence"/>
</dbReference>
<name>A0A5E7SFU4_PSEFL</name>
<dbReference type="CDD" id="cd01948">
    <property type="entry name" value="EAL"/>
    <property type="match status" value="1"/>
</dbReference>
<feature type="domain" description="EAL" evidence="1">
    <location>
        <begin position="1"/>
        <end position="136"/>
    </location>
</feature>
<dbReference type="SMART" id="SM00052">
    <property type="entry name" value="EAL"/>
    <property type="match status" value="1"/>
</dbReference>
<dbReference type="PANTHER" id="PTHR33121">
    <property type="entry name" value="CYCLIC DI-GMP PHOSPHODIESTERASE PDEF"/>
    <property type="match status" value="1"/>
</dbReference>
<sequence>MLCHQVTLEVTERIALALDLSIFESICQLVKSGVRLALDDFGTGHSSITRLAHIPFAQVKLDAVFVAHALNPRETRIVKALVDLARVLDFELVAEGIETEKQRSHLQRLKVGTGQGFLMYKPMACSDLLAVLTASHSILLLG</sequence>
<gene>
    <name evidence="2" type="primary">pdeG_1</name>
    <name evidence="2" type="ORF">PS941_01100</name>
</gene>
<reference evidence="2 3" key="1">
    <citation type="submission" date="2019-09" db="EMBL/GenBank/DDBJ databases">
        <authorList>
            <person name="Chandra G."/>
            <person name="Truman W A."/>
        </authorList>
    </citation>
    <scope>NUCLEOTIDE SEQUENCE [LARGE SCALE GENOMIC DNA]</scope>
    <source>
        <strain evidence="2">PS941</strain>
    </source>
</reference>
<accession>A0A5E7SFU4</accession>
<protein>
    <submittedName>
        <fullName evidence="2">Putative cyclic di-GMP phosphodiesterase PdeG</fullName>
        <ecNumber evidence="2">3.1.4.52</ecNumber>
    </submittedName>
</protein>